<gene>
    <name evidence="1" type="ORF">D0Z00_001121</name>
</gene>
<proteinExistence type="predicted"/>
<comment type="caution">
    <text evidence="1">The sequence shown here is derived from an EMBL/GenBank/DDBJ whole genome shotgun (WGS) entry which is preliminary data.</text>
</comment>
<dbReference type="EMBL" id="QVQA01000017">
    <property type="protein sequence ID" value="KAF5100852.1"/>
    <property type="molecule type" value="Genomic_DNA"/>
</dbReference>
<sequence length="569" mass="63196">MDIEQGSTTLKNRHNVSAVEDNRLRDSPPSFKDEILITNDEIENVTPPPSYKEDAHRKLKARHIQLIGIGGTIGTVLFVQIGSALVKGGPGSLFLGFTLWCFPILAITASTAEMVSYLPISSPFISLSGRCVDEAFEVMAGWNFFLFEAALIPFEITAVNLILHFWADNYSPAIPLAVQIVLYALINIFAVRWYGESEYWLSIGKLVLAMGLIFFTFITMVGGNPQHHAYGFTYWNNPGAFAEYISTGSWGRFLGFFACLTQAAFTIAGPDYVSMAAGEAENPRSVMPKAFKAVFYRLTFFFVLGALCIGIIVPYNDPTLLAAIKNGAPGAAASPYVVGMQRLGISVLPHIVNGLVLTAAFSAGNSYTYCASRTLYGLALAGHAPKVFAKCNNRGVPIYAVLLTLCASLLAFLQLGETAQTVLDWIVNLVTASQLINFCVLCTTYLFFRRAMIVQGISRDTLPFKSWGQPYTAIFGLICPFLMMFLAGYPVFLDWSTPTFLFSYMMIPFNVVVYFSWKFIKKTKIRRPEEVDLTSGLKEIIEHSERFIEQDEQRYKPWYRRIGTTILGC</sequence>
<keyword evidence="2" id="KW-1185">Reference proteome</keyword>
<evidence type="ECO:0000313" key="2">
    <source>
        <dbReference type="Proteomes" id="UP000744676"/>
    </source>
</evidence>
<dbReference type="Proteomes" id="UP000744676">
    <property type="component" value="Unassembled WGS sequence"/>
</dbReference>
<protein>
    <submittedName>
        <fullName evidence="1">Uncharacterized protein</fullName>
    </submittedName>
</protein>
<organism evidence="1 2">
    <name type="scientific">Geotrichum galactomycetum</name>
    <dbReference type="NCBI Taxonomy" id="27317"/>
    <lineage>
        <taxon>Eukaryota</taxon>
        <taxon>Fungi</taxon>
        <taxon>Dikarya</taxon>
        <taxon>Ascomycota</taxon>
        <taxon>Saccharomycotina</taxon>
        <taxon>Dipodascomycetes</taxon>
        <taxon>Dipodascales</taxon>
        <taxon>Dipodascaceae</taxon>
        <taxon>Geotrichum</taxon>
    </lineage>
</organism>
<name>A0ACB6V823_9ASCO</name>
<evidence type="ECO:0000313" key="1">
    <source>
        <dbReference type="EMBL" id="KAF5100852.1"/>
    </source>
</evidence>
<accession>A0ACB6V823</accession>
<reference evidence="1 2" key="1">
    <citation type="journal article" date="2020" name="Front. Microbiol.">
        <title>Phenotypic and Genetic Characterization of the Cheese Ripening Yeast Geotrichum candidum.</title>
        <authorList>
            <person name="Perkins V."/>
            <person name="Vignola S."/>
            <person name="Lessard M.H."/>
            <person name="Plante P.L."/>
            <person name="Corbeil J."/>
            <person name="Dugat-Bony E."/>
            <person name="Frenette M."/>
            <person name="Labrie S."/>
        </authorList>
    </citation>
    <scope>NUCLEOTIDE SEQUENCE [LARGE SCALE GENOMIC DNA]</scope>
    <source>
        <strain evidence="1 2">LMA-1147</strain>
    </source>
</reference>